<dbReference type="Proteomes" id="UP001157006">
    <property type="component" value="Chromosome 2"/>
</dbReference>
<reference evidence="1 2" key="1">
    <citation type="submission" date="2023-01" db="EMBL/GenBank/DDBJ databases">
        <authorList>
            <person name="Kreplak J."/>
        </authorList>
    </citation>
    <scope>NUCLEOTIDE SEQUENCE [LARGE SCALE GENOMIC DNA]</scope>
</reference>
<proteinExistence type="predicted"/>
<accession>A0AAV0ZMT1</accession>
<dbReference type="EMBL" id="OX451737">
    <property type="protein sequence ID" value="CAI8599151.1"/>
    <property type="molecule type" value="Genomic_DNA"/>
</dbReference>
<sequence length="160" mass="17921">MNNLWDQLALMKSTKLKLVKAYTGQREKHHLVQFMVALRDDFEGLRGGILHCNPLPTVDSVFNELLTEEIRIKSHSNLIPDKGVLSTPPSVFAAPFHKGKPQGRVELRIGECAFCKEKGHWEAQRPRMIKATKKNFKSPSSNVVVVAPTTIGSGSDRVYL</sequence>
<evidence type="ECO:0008006" key="3">
    <source>
        <dbReference type="Google" id="ProtNLM"/>
    </source>
</evidence>
<dbReference type="PANTHER" id="PTHR34222">
    <property type="entry name" value="GAG_PRE-INTEGRS DOMAIN-CONTAINING PROTEIN"/>
    <property type="match status" value="1"/>
</dbReference>
<evidence type="ECO:0000313" key="1">
    <source>
        <dbReference type="EMBL" id="CAI8599151.1"/>
    </source>
</evidence>
<protein>
    <recommendedName>
        <fullName evidence="3">Retrotransposon protein</fullName>
    </recommendedName>
</protein>
<keyword evidence="2" id="KW-1185">Reference proteome</keyword>
<gene>
    <name evidence="1" type="ORF">VFH_II161440</name>
</gene>
<name>A0AAV0ZMT1_VICFA</name>
<organism evidence="1 2">
    <name type="scientific">Vicia faba</name>
    <name type="common">Broad bean</name>
    <name type="synonym">Faba vulgaris</name>
    <dbReference type="NCBI Taxonomy" id="3906"/>
    <lineage>
        <taxon>Eukaryota</taxon>
        <taxon>Viridiplantae</taxon>
        <taxon>Streptophyta</taxon>
        <taxon>Embryophyta</taxon>
        <taxon>Tracheophyta</taxon>
        <taxon>Spermatophyta</taxon>
        <taxon>Magnoliopsida</taxon>
        <taxon>eudicotyledons</taxon>
        <taxon>Gunneridae</taxon>
        <taxon>Pentapetalae</taxon>
        <taxon>rosids</taxon>
        <taxon>fabids</taxon>
        <taxon>Fabales</taxon>
        <taxon>Fabaceae</taxon>
        <taxon>Papilionoideae</taxon>
        <taxon>50 kb inversion clade</taxon>
        <taxon>NPAAA clade</taxon>
        <taxon>Hologalegina</taxon>
        <taxon>IRL clade</taxon>
        <taxon>Fabeae</taxon>
        <taxon>Vicia</taxon>
    </lineage>
</organism>
<dbReference type="PANTHER" id="PTHR34222:SF100">
    <property type="entry name" value="CCHC-TYPE DOMAIN-CONTAINING PROTEIN"/>
    <property type="match status" value="1"/>
</dbReference>
<dbReference type="AlphaFoldDB" id="A0AAV0ZMT1"/>
<evidence type="ECO:0000313" key="2">
    <source>
        <dbReference type="Proteomes" id="UP001157006"/>
    </source>
</evidence>